<dbReference type="EMBL" id="JBAWKS010000001">
    <property type="protein sequence ID" value="MEI4549103.1"/>
    <property type="molecule type" value="Genomic_DNA"/>
</dbReference>
<comment type="caution">
    <text evidence="2">The sequence shown here is derived from an EMBL/GenBank/DDBJ whole genome shotgun (WGS) entry which is preliminary data.</text>
</comment>
<sequence>MKIKVVILILVSLVVGAAYLYGISDEHTQPAQQVESVVVATEQPSELVLAAGTLGAGKDVTTDEIEITVQPAQPQGAEIPEQAKSHYSNIIKSSPEAKHYLADAGLIPSDLNGEHYVEFDLDALRALEEGNTFDMAIPQTAEEFSAEVTKVTVFPNGDKSVHALVVGGDGRFHNTVLTVGSDALYGQFTVPSGNYAFESKNQHGWIAAKRDLYKNHVEHMPNQGDSDDHASSHNHDPISVVDNGK</sequence>
<proteinExistence type="predicted"/>
<protein>
    <submittedName>
        <fullName evidence="2">Uncharacterized protein</fullName>
    </submittedName>
</protein>
<organism evidence="2 3">
    <name type="scientific">Pseudoalteromonas spongiae</name>
    <dbReference type="NCBI Taxonomy" id="298657"/>
    <lineage>
        <taxon>Bacteria</taxon>
        <taxon>Pseudomonadati</taxon>
        <taxon>Pseudomonadota</taxon>
        <taxon>Gammaproteobacteria</taxon>
        <taxon>Alteromonadales</taxon>
        <taxon>Pseudoalteromonadaceae</taxon>
        <taxon>Pseudoalteromonas</taxon>
    </lineage>
</organism>
<feature type="region of interest" description="Disordered" evidence="1">
    <location>
        <begin position="218"/>
        <end position="245"/>
    </location>
</feature>
<evidence type="ECO:0000313" key="3">
    <source>
        <dbReference type="Proteomes" id="UP001382455"/>
    </source>
</evidence>
<keyword evidence="3" id="KW-1185">Reference proteome</keyword>
<accession>A0ABU8ESE4</accession>
<dbReference type="RefSeq" id="WP_336434778.1">
    <property type="nucleotide sequence ID" value="NZ_JBAWKS010000001.1"/>
</dbReference>
<gene>
    <name evidence="2" type="ORF">WAE96_05180</name>
</gene>
<reference evidence="2 3" key="1">
    <citation type="submission" date="2023-12" db="EMBL/GenBank/DDBJ databases">
        <title>Friends and Foes: Symbiotic and Algicidal bacterial influence on Karenia brevis blooms.</title>
        <authorList>
            <person name="Fei C."/>
            <person name="Mohamed A.R."/>
            <person name="Booker A."/>
            <person name="Arshad M."/>
            <person name="Klass S."/>
            <person name="Ahn S."/>
            <person name="Gilbert P.M."/>
            <person name="Heil C.A."/>
            <person name="Martinez J.M."/>
            <person name="Amin S.A."/>
        </authorList>
    </citation>
    <scope>NUCLEOTIDE SEQUENCE [LARGE SCALE GENOMIC DNA]</scope>
    <source>
        <strain evidence="2 3">CE15</strain>
    </source>
</reference>
<evidence type="ECO:0000256" key="1">
    <source>
        <dbReference type="SAM" id="MobiDB-lite"/>
    </source>
</evidence>
<name>A0ABU8ESE4_9GAMM</name>
<feature type="compositionally biased region" description="Basic and acidic residues" evidence="1">
    <location>
        <begin position="226"/>
        <end position="236"/>
    </location>
</feature>
<evidence type="ECO:0000313" key="2">
    <source>
        <dbReference type="EMBL" id="MEI4549103.1"/>
    </source>
</evidence>
<dbReference type="Proteomes" id="UP001382455">
    <property type="component" value="Unassembled WGS sequence"/>
</dbReference>